<dbReference type="EMBL" id="CP051627">
    <property type="protein sequence ID" value="UPT23218.1"/>
    <property type="molecule type" value="Genomic_DNA"/>
</dbReference>
<evidence type="ECO:0000313" key="4">
    <source>
        <dbReference type="EMBL" id="UPT23218.1"/>
    </source>
</evidence>
<evidence type="ECO:0000256" key="1">
    <source>
        <dbReference type="ARBA" id="ARBA00022450"/>
    </source>
</evidence>
<dbReference type="InterPro" id="IPR009081">
    <property type="entry name" value="PP-bd_ACP"/>
</dbReference>
<dbReference type="Gene3D" id="1.10.1200.10">
    <property type="entry name" value="ACP-like"/>
    <property type="match status" value="1"/>
</dbReference>
<dbReference type="PROSITE" id="PS00012">
    <property type="entry name" value="PHOSPHOPANTETHEINE"/>
    <property type="match status" value="1"/>
</dbReference>
<dbReference type="InterPro" id="IPR006162">
    <property type="entry name" value="Ppantetheine_attach_site"/>
</dbReference>
<dbReference type="SMART" id="SM00823">
    <property type="entry name" value="PKS_PP"/>
    <property type="match status" value="1"/>
</dbReference>
<evidence type="ECO:0000256" key="2">
    <source>
        <dbReference type="ARBA" id="ARBA00022553"/>
    </source>
</evidence>
<feature type="domain" description="Carrier" evidence="3">
    <location>
        <begin position="4"/>
        <end position="81"/>
    </location>
</feature>
<dbReference type="Proteomes" id="UP000832041">
    <property type="component" value="Chromosome"/>
</dbReference>
<keyword evidence="1" id="KW-0596">Phosphopantetheine</keyword>
<dbReference type="PROSITE" id="PS50075">
    <property type="entry name" value="CARRIER"/>
    <property type="match status" value="1"/>
</dbReference>
<dbReference type="RefSeq" id="WP_248591743.1">
    <property type="nucleotide sequence ID" value="NZ_BAABEB010000018.1"/>
</dbReference>
<name>A0ABY4L6A9_THEAE</name>
<dbReference type="SUPFAM" id="SSF47336">
    <property type="entry name" value="ACP-like"/>
    <property type="match status" value="1"/>
</dbReference>
<evidence type="ECO:0000259" key="3">
    <source>
        <dbReference type="PROSITE" id="PS50075"/>
    </source>
</evidence>
<gene>
    <name evidence="4" type="ORF">FOF52_21595</name>
</gene>
<dbReference type="InterPro" id="IPR036736">
    <property type="entry name" value="ACP-like_sf"/>
</dbReference>
<protein>
    <submittedName>
        <fullName evidence="4">Acyl carrier protein</fullName>
    </submittedName>
</protein>
<accession>A0ABY4L6A9</accession>
<organism evidence="4 5">
    <name type="scientific">Thermobifida alba</name>
    <name type="common">Thermomonospora alba</name>
    <dbReference type="NCBI Taxonomy" id="53522"/>
    <lineage>
        <taxon>Bacteria</taxon>
        <taxon>Bacillati</taxon>
        <taxon>Actinomycetota</taxon>
        <taxon>Actinomycetes</taxon>
        <taxon>Streptosporangiales</taxon>
        <taxon>Nocardiopsidaceae</taxon>
        <taxon>Thermobifida</taxon>
    </lineage>
</organism>
<sequence length="91" mass="9881">MTEISFNEVQKAIREKIAGILEKNEEDLDVEASFSDLGLSSVKAVEVVADLEDSYDLVLPPTLFYDHPNISSAAGFIARCLADRTEHGGAP</sequence>
<keyword evidence="5" id="KW-1185">Reference proteome</keyword>
<keyword evidence="2" id="KW-0597">Phosphoprotein</keyword>
<proteinExistence type="predicted"/>
<dbReference type="SMART" id="SM01294">
    <property type="entry name" value="PKS_PP_betabranch"/>
    <property type="match status" value="1"/>
</dbReference>
<dbReference type="Pfam" id="PF00550">
    <property type="entry name" value="PP-binding"/>
    <property type="match status" value="1"/>
</dbReference>
<reference evidence="4 5" key="1">
    <citation type="submission" date="2020-04" db="EMBL/GenBank/DDBJ databases">
        <title>Thermobifida alba genome sequencing and assembly.</title>
        <authorList>
            <person name="Luzics S."/>
            <person name="Horvath B."/>
            <person name="Nagy I."/>
            <person name="Toth A."/>
            <person name="Nagy I."/>
            <person name="Kukolya J."/>
        </authorList>
    </citation>
    <scope>NUCLEOTIDE SEQUENCE [LARGE SCALE GENOMIC DNA]</scope>
    <source>
        <strain evidence="4 5">DSM 43795</strain>
    </source>
</reference>
<evidence type="ECO:0000313" key="5">
    <source>
        <dbReference type="Proteomes" id="UP000832041"/>
    </source>
</evidence>
<dbReference type="InterPro" id="IPR020806">
    <property type="entry name" value="PKS_PP-bd"/>
</dbReference>